<accession>A0AAN9IQS4</accession>
<dbReference type="SMART" id="SM00456">
    <property type="entry name" value="WW"/>
    <property type="match status" value="1"/>
</dbReference>
<dbReference type="AlphaFoldDB" id="A0AAN9IQS4"/>
<name>A0AAN9IQS4_CLITE</name>
<evidence type="ECO:0000256" key="2">
    <source>
        <dbReference type="SAM" id="MobiDB-lite"/>
    </source>
</evidence>
<evidence type="ECO:0000313" key="4">
    <source>
        <dbReference type="EMBL" id="KAK7284558.1"/>
    </source>
</evidence>
<sequence>MQNWEPGATVVQQPFLPQQPFAPQQPFVPQQPFLPQQPYSELASMPLRSIEAPKLSSQAFVAEVQRQLHPAESSAQNMEQHLSSQLPTQNESNPNTVTGSTPPDMPASLQDEDFPECDWSEHYCPDGHKYYYNCVTCESRWEKPEEYALYEREAEKEQKHKESEKQETEKKESEKQELEKKECEKQEPEKKESEKQEPERKESEWQEPEKEESEKAEPMPQEKESEKQEEQANKEFKE</sequence>
<dbReference type="InterPro" id="IPR036020">
    <property type="entry name" value="WW_dom_sf"/>
</dbReference>
<feature type="domain" description="WW" evidence="3">
    <location>
        <begin position="119"/>
        <end position="146"/>
    </location>
</feature>
<dbReference type="PANTHER" id="PTHR15377">
    <property type="entry name" value="TRANSCRIPTION ELONGATION REGULATOR 1"/>
    <property type="match status" value="1"/>
</dbReference>
<dbReference type="Proteomes" id="UP001359559">
    <property type="component" value="Unassembled WGS sequence"/>
</dbReference>
<feature type="region of interest" description="Disordered" evidence="2">
    <location>
        <begin position="153"/>
        <end position="238"/>
    </location>
</feature>
<dbReference type="GO" id="GO:0003712">
    <property type="term" value="F:transcription coregulator activity"/>
    <property type="evidence" value="ECO:0007669"/>
    <property type="project" value="TreeGrafter"/>
</dbReference>
<evidence type="ECO:0000256" key="1">
    <source>
        <dbReference type="ARBA" id="ARBA00022737"/>
    </source>
</evidence>
<keyword evidence="5" id="KW-1185">Reference proteome</keyword>
<dbReference type="GO" id="GO:0070063">
    <property type="term" value="F:RNA polymerase binding"/>
    <property type="evidence" value="ECO:0007669"/>
    <property type="project" value="InterPro"/>
</dbReference>
<dbReference type="EMBL" id="JAYKXN010000005">
    <property type="protein sequence ID" value="KAK7284558.1"/>
    <property type="molecule type" value="Genomic_DNA"/>
</dbReference>
<feature type="compositionally biased region" description="Low complexity" evidence="2">
    <location>
        <begin position="10"/>
        <end position="35"/>
    </location>
</feature>
<comment type="caution">
    <text evidence="4">The sequence shown here is derived from an EMBL/GenBank/DDBJ whole genome shotgun (WGS) entry which is preliminary data.</text>
</comment>
<dbReference type="CDD" id="cd00201">
    <property type="entry name" value="WW"/>
    <property type="match status" value="1"/>
</dbReference>
<evidence type="ECO:0000259" key="3">
    <source>
        <dbReference type="PROSITE" id="PS50020"/>
    </source>
</evidence>
<dbReference type="SUPFAM" id="SSF51045">
    <property type="entry name" value="WW domain"/>
    <property type="match status" value="1"/>
</dbReference>
<feature type="compositionally biased region" description="Polar residues" evidence="2">
    <location>
        <begin position="73"/>
        <end position="101"/>
    </location>
</feature>
<proteinExistence type="predicted"/>
<keyword evidence="1" id="KW-0677">Repeat</keyword>
<dbReference type="PROSITE" id="PS50020">
    <property type="entry name" value="WW_DOMAIN_2"/>
    <property type="match status" value="1"/>
</dbReference>
<organism evidence="4 5">
    <name type="scientific">Clitoria ternatea</name>
    <name type="common">Butterfly pea</name>
    <dbReference type="NCBI Taxonomy" id="43366"/>
    <lineage>
        <taxon>Eukaryota</taxon>
        <taxon>Viridiplantae</taxon>
        <taxon>Streptophyta</taxon>
        <taxon>Embryophyta</taxon>
        <taxon>Tracheophyta</taxon>
        <taxon>Spermatophyta</taxon>
        <taxon>Magnoliopsida</taxon>
        <taxon>eudicotyledons</taxon>
        <taxon>Gunneridae</taxon>
        <taxon>Pentapetalae</taxon>
        <taxon>rosids</taxon>
        <taxon>fabids</taxon>
        <taxon>Fabales</taxon>
        <taxon>Fabaceae</taxon>
        <taxon>Papilionoideae</taxon>
        <taxon>50 kb inversion clade</taxon>
        <taxon>NPAAA clade</taxon>
        <taxon>indigoferoid/millettioid clade</taxon>
        <taxon>Phaseoleae</taxon>
        <taxon>Clitoria</taxon>
    </lineage>
</organism>
<protein>
    <recommendedName>
        <fullName evidence="3">WW domain-containing protein</fullName>
    </recommendedName>
</protein>
<dbReference type="Gene3D" id="2.20.70.10">
    <property type="match status" value="1"/>
</dbReference>
<gene>
    <name evidence="4" type="ORF">RJT34_19305</name>
</gene>
<dbReference type="PANTHER" id="PTHR15377:SF3">
    <property type="entry name" value="WW DOMAIN-CONTAINING PROTEIN"/>
    <property type="match status" value="1"/>
</dbReference>
<dbReference type="GO" id="GO:0005634">
    <property type="term" value="C:nucleus"/>
    <property type="evidence" value="ECO:0007669"/>
    <property type="project" value="TreeGrafter"/>
</dbReference>
<evidence type="ECO:0000313" key="5">
    <source>
        <dbReference type="Proteomes" id="UP001359559"/>
    </source>
</evidence>
<feature type="region of interest" description="Disordered" evidence="2">
    <location>
        <begin position="1"/>
        <end position="35"/>
    </location>
</feature>
<dbReference type="Pfam" id="PF00397">
    <property type="entry name" value="WW"/>
    <property type="match status" value="1"/>
</dbReference>
<dbReference type="InterPro" id="IPR001202">
    <property type="entry name" value="WW_dom"/>
</dbReference>
<dbReference type="InterPro" id="IPR045148">
    <property type="entry name" value="TCRG1-like"/>
</dbReference>
<feature type="region of interest" description="Disordered" evidence="2">
    <location>
        <begin position="67"/>
        <end position="113"/>
    </location>
</feature>
<reference evidence="4 5" key="1">
    <citation type="submission" date="2024-01" db="EMBL/GenBank/DDBJ databases">
        <title>The genomes of 5 underutilized Papilionoideae crops provide insights into root nodulation and disease resistance.</title>
        <authorList>
            <person name="Yuan L."/>
        </authorList>
    </citation>
    <scope>NUCLEOTIDE SEQUENCE [LARGE SCALE GENOMIC DNA]</scope>
    <source>
        <strain evidence="4">LY-2023</strain>
        <tissue evidence="4">Leaf</tissue>
    </source>
</reference>
<dbReference type="PROSITE" id="PS01159">
    <property type="entry name" value="WW_DOMAIN_1"/>
    <property type="match status" value="1"/>
</dbReference>